<evidence type="ECO:0000313" key="1">
    <source>
        <dbReference type="EMBL" id="OON17336.1"/>
    </source>
</evidence>
<organism evidence="1 2">
    <name type="scientific">Opisthorchis viverrini</name>
    <name type="common">Southeast Asian liver fluke</name>
    <dbReference type="NCBI Taxonomy" id="6198"/>
    <lineage>
        <taxon>Eukaryota</taxon>
        <taxon>Metazoa</taxon>
        <taxon>Spiralia</taxon>
        <taxon>Lophotrochozoa</taxon>
        <taxon>Platyhelminthes</taxon>
        <taxon>Trematoda</taxon>
        <taxon>Digenea</taxon>
        <taxon>Opisthorchiida</taxon>
        <taxon>Opisthorchiata</taxon>
        <taxon>Opisthorchiidae</taxon>
        <taxon>Opisthorchis</taxon>
    </lineage>
</organism>
<dbReference type="Proteomes" id="UP000243686">
    <property type="component" value="Unassembled WGS sequence"/>
</dbReference>
<dbReference type="EMBL" id="KV895509">
    <property type="protein sequence ID" value="OON17336.1"/>
    <property type="molecule type" value="Genomic_DNA"/>
</dbReference>
<reference evidence="1 2" key="1">
    <citation type="submission" date="2015-03" db="EMBL/GenBank/DDBJ databases">
        <title>Draft genome of the nematode, Opisthorchis viverrini.</title>
        <authorList>
            <person name="Mitreva M."/>
        </authorList>
    </citation>
    <scope>NUCLEOTIDE SEQUENCE [LARGE SCALE GENOMIC DNA]</scope>
    <source>
        <strain evidence="1">Khon Kaen</strain>
    </source>
</reference>
<name>A0A1S8WS87_OPIVI</name>
<dbReference type="Pfam" id="PF03530">
    <property type="entry name" value="SK_channel"/>
    <property type="match status" value="1"/>
</dbReference>
<gene>
    <name evidence="1" type="ORF">X801_06826</name>
</gene>
<sequence>MANPQIFLCEEYIKDWRISVTKRRVLQVTLELLICSIHPLPGVNLFFELPSRPPQNITILHPIRKEVGNSNLMGKFSPYLLLVLPMIGRLYLAFRTLLLHSKMFNDAGSRSIGSMNKTGKCCDFQLLNLVLKKLKFTSSLTML</sequence>
<dbReference type="PANTHER" id="PTHR10153">
    <property type="entry name" value="SMALL CONDUCTANCE CALCIUM-ACTIVATED POTASSIUM CHANNEL"/>
    <property type="match status" value="1"/>
</dbReference>
<protein>
    <submittedName>
        <fullName evidence="1">Uncharacterized protein</fullName>
    </submittedName>
</protein>
<dbReference type="GO" id="GO:0016286">
    <property type="term" value="F:small conductance calcium-activated potassium channel activity"/>
    <property type="evidence" value="ECO:0007669"/>
    <property type="project" value="InterPro"/>
</dbReference>
<keyword evidence="2" id="KW-1185">Reference proteome</keyword>
<accession>A0A1S8WS87</accession>
<proteinExistence type="predicted"/>
<dbReference type="GO" id="GO:0016020">
    <property type="term" value="C:membrane"/>
    <property type="evidence" value="ECO:0007669"/>
    <property type="project" value="InterPro"/>
</dbReference>
<evidence type="ECO:0000313" key="2">
    <source>
        <dbReference type="Proteomes" id="UP000243686"/>
    </source>
</evidence>
<dbReference type="InterPro" id="IPR015449">
    <property type="entry name" value="K_chnl_Ca-activ_SK"/>
</dbReference>
<dbReference type="AlphaFoldDB" id="A0A1S8WS87"/>